<organism evidence="8 9">
    <name type="scientific">Patiria miniata</name>
    <name type="common">Bat star</name>
    <name type="synonym">Asterina miniata</name>
    <dbReference type="NCBI Taxonomy" id="46514"/>
    <lineage>
        <taxon>Eukaryota</taxon>
        <taxon>Metazoa</taxon>
        <taxon>Echinodermata</taxon>
        <taxon>Eleutherozoa</taxon>
        <taxon>Asterozoa</taxon>
        <taxon>Asteroidea</taxon>
        <taxon>Valvatacea</taxon>
        <taxon>Valvatida</taxon>
        <taxon>Asterinidae</taxon>
        <taxon>Patiria</taxon>
    </lineage>
</organism>
<evidence type="ECO:0000256" key="2">
    <source>
        <dbReference type="ARBA" id="ARBA00004496"/>
    </source>
</evidence>
<feature type="domain" description="J" evidence="7">
    <location>
        <begin position="178"/>
        <end position="250"/>
    </location>
</feature>
<keyword evidence="5" id="KW-0496">Mitochondrion</keyword>
<evidence type="ECO:0000313" key="9">
    <source>
        <dbReference type="Proteomes" id="UP000887568"/>
    </source>
</evidence>
<dbReference type="SMART" id="SM00271">
    <property type="entry name" value="DnaJ"/>
    <property type="match status" value="1"/>
</dbReference>
<dbReference type="PROSITE" id="PS50076">
    <property type="entry name" value="DNAJ_2"/>
    <property type="match status" value="1"/>
</dbReference>
<dbReference type="AlphaFoldDB" id="A0A914A5X3"/>
<dbReference type="InterPro" id="IPR036869">
    <property type="entry name" value="J_dom_sf"/>
</dbReference>
<dbReference type="PANTHER" id="PTHR14021">
    <property type="entry name" value="IRON-SULFUR CLUSTER CO-CHAPERONE PROTEIN HSCB"/>
    <property type="match status" value="1"/>
</dbReference>
<protein>
    <recommendedName>
        <fullName evidence="7">J domain-containing protein</fullName>
    </recommendedName>
</protein>
<name>A0A914A5X3_PATMI</name>
<dbReference type="InterPro" id="IPR001623">
    <property type="entry name" value="DnaJ_domain"/>
</dbReference>
<dbReference type="SUPFAM" id="SSF47144">
    <property type="entry name" value="HSC20 (HSCB), C-terminal oligomerisation domain"/>
    <property type="match status" value="1"/>
</dbReference>
<dbReference type="Pfam" id="PF07743">
    <property type="entry name" value="HSCB_C"/>
    <property type="match status" value="1"/>
</dbReference>
<dbReference type="GO" id="GO:0044571">
    <property type="term" value="P:[2Fe-2S] cluster assembly"/>
    <property type="evidence" value="ECO:0007669"/>
    <property type="project" value="InterPro"/>
</dbReference>
<dbReference type="SUPFAM" id="SSF46565">
    <property type="entry name" value="Chaperone J-domain"/>
    <property type="match status" value="1"/>
</dbReference>
<dbReference type="GO" id="GO:0005739">
    <property type="term" value="C:mitochondrion"/>
    <property type="evidence" value="ECO:0007669"/>
    <property type="project" value="UniProtKB-SubCell"/>
</dbReference>
<evidence type="ECO:0000256" key="5">
    <source>
        <dbReference type="ARBA" id="ARBA00023128"/>
    </source>
</evidence>
<dbReference type="OrthoDB" id="448954at2759"/>
<dbReference type="Proteomes" id="UP000887568">
    <property type="component" value="Unplaced"/>
</dbReference>
<dbReference type="GO" id="GO:0051087">
    <property type="term" value="F:protein-folding chaperone binding"/>
    <property type="evidence" value="ECO:0007669"/>
    <property type="project" value="InterPro"/>
</dbReference>
<evidence type="ECO:0000259" key="7">
    <source>
        <dbReference type="PROSITE" id="PS50076"/>
    </source>
</evidence>
<keyword evidence="6" id="KW-0143">Chaperone</keyword>
<dbReference type="Gene3D" id="1.10.287.110">
    <property type="entry name" value="DnaJ domain"/>
    <property type="match status" value="1"/>
</dbReference>
<dbReference type="NCBIfam" id="TIGR00714">
    <property type="entry name" value="hscB"/>
    <property type="match status" value="1"/>
</dbReference>
<dbReference type="CDD" id="cd06257">
    <property type="entry name" value="DnaJ"/>
    <property type="match status" value="1"/>
</dbReference>
<dbReference type="PANTHER" id="PTHR14021:SF15">
    <property type="entry name" value="IRON-SULFUR CLUSTER CO-CHAPERONE PROTEIN HSCB"/>
    <property type="match status" value="1"/>
</dbReference>
<sequence>MAAPMSVFKLVRSDLKLIRFCIASSQKPTSNHNGVISDSLCTNKVAEIERHWSIGAKINDICESRPTTRWNHTLRKICSTGGSWQTSRTKVSISHRRTFSTYAFNPQDGHPGISGGTTGRNVLSVGKQSLQPAHFRLYCTVSRTCWNCHALTELVDKSEVQFFCDACNAIQPLNPDSNFFQTMQCDETFDLDTAKLRQTFRNLQRKLHPDKFSVMSKEEQDYSAMQSSEVNKAYSTLLKPLSRGLYLLELNGLTIEEGDSGIEAEFLMEVMDTNETLAETEEEATVRRIGEENAVKLEFFLKNLSQAFSERNYPLAREILMRLKYFSNIDDKVKDRLEKDF</sequence>
<dbReference type="OMA" id="NDICESR"/>
<dbReference type="GO" id="GO:0051259">
    <property type="term" value="P:protein complex oligomerization"/>
    <property type="evidence" value="ECO:0007669"/>
    <property type="project" value="InterPro"/>
</dbReference>
<dbReference type="GO" id="GO:0001671">
    <property type="term" value="F:ATPase activator activity"/>
    <property type="evidence" value="ECO:0007669"/>
    <property type="project" value="InterPro"/>
</dbReference>
<comment type="similarity">
    <text evidence="3">Belongs to the HscB family.</text>
</comment>
<dbReference type="EnsemblMetazoa" id="XM_038203275.1">
    <property type="protein sequence ID" value="XP_038059203.1"/>
    <property type="gene ID" value="LOC119730400"/>
</dbReference>
<dbReference type="InterPro" id="IPR004640">
    <property type="entry name" value="HscB"/>
</dbReference>
<reference evidence="8" key="1">
    <citation type="submission" date="2022-11" db="UniProtKB">
        <authorList>
            <consortium name="EnsemblMetazoa"/>
        </authorList>
    </citation>
    <scope>IDENTIFICATION</scope>
</reference>
<dbReference type="FunFam" id="1.20.1280.20:FF:000002">
    <property type="entry name" value="HscB mitochondrial iron-sulfur cluster co-chaperone"/>
    <property type="match status" value="1"/>
</dbReference>
<evidence type="ECO:0000313" key="8">
    <source>
        <dbReference type="EnsemblMetazoa" id="XP_038059203.1"/>
    </source>
</evidence>
<evidence type="ECO:0000256" key="1">
    <source>
        <dbReference type="ARBA" id="ARBA00004173"/>
    </source>
</evidence>
<accession>A0A914A5X3</accession>
<keyword evidence="9" id="KW-1185">Reference proteome</keyword>
<evidence type="ECO:0000256" key="4">
    <source>
        <dbReference type="ARBA" id="ARBA00022490"/>
    </source>
</evidence>
<comment type="subcellular location">
    <subcellularLocation>
        <location evidence="2">Cytoplasm</location>
    </subcellularLocation>
    <subcellularLocation>
        <location evidence="1">Mitochondrion</location>
    </subcellularLocation>
</comment>
<dbReference type="RefSeq" id="XP_038059203.1">
    <property type="nucleotide sequence ID" value="XM_038203275.1"/>
</dbReference>
<dbReference type="GeneID" id="119730400"/>
<evidence type="ECO:0000256" key="6">
    <source>
        <dbReference type="ARBA" id="ARBA00023186"/>
    </source>
</evidence>
<dbReference type="InterPro" id="IPR009073">
    <property type="entry name" value="HscB_oligo_C"/>
</dbReference>
<evidence type="ECO:0000256" key="3">
    <source>
        <dbReference type="ARBA" id="ARBA00010476"/>
    </source>
</evidence>
<dbReference type="Gene3D" id="1.20.1280.20">
    <property type="entry name" value="HscB, C-terminal domain"/>
    <property type="match status" value="1"/>
</dbReference>
<dbReference type="InterPro" id="IPR036386">
    <property type="entry name" value="HscB_C_sf"/>
</dbReference>
<keyword evidence="4" id="KW-0963">Cytoplasm</keyword>
<proteinExistence type="inferred from homology"/>